<protein>
    <submittedName>
        <fullName evidence="2">Uncharacterized protein</fullName>
    </submittedName>
</protein>
<dbReference type="PANTHER" id="PTHR46586">
    <property type="entry name" value="ANKYRIN REPEAT-CONTAINING PROTEIN"/>
    <property type="match status" value="1"/>
</dbReference>
<dbReference type="RefSeq" id="XP_009525707.1">
    <property type="nucleotide sequence ID" value="XM_009527412.1"/>
</dbReference>
<dbReference type="Gene3D" id="1.25.40.20">
    <property type="entry name" value="Ankyrin repeat-containing domain"/>
    <property type="match status" value="2"/>
</dbReference>
<proteinExistence type="predicted"/>
<evidence type="ECO:0000313" key="2">
    <source>
        <dbReference type="EMBL" id="EGZ16649.1"/>
    </source>
</evidence>
<gene>
    <name evidence="2" type="ORF">PHYSODRAFT_300026</name>
</gene>
<organism evidence="2 3">
    <name type="scientific">Phytophthora sojae (strain P6497)</name>
    <name type="common">Soybean stem and root rot agent</name>
    <name type="synonym">Phytophthora megasperma f. sp. glycines</name>
    <dbReference type="NCBI Taxonomy" id="1094619"/>
    <lineage>
        <taxon>Eukaryota</taxon>
        <taxon>Sar</taxon>
        <taxon>Stramenopiles</taxon>
        <taxon>Oomycota</taxon>
        <taxon>Peronosporomycetes</taxon>
        <taxon>Peronosporales</taxon>
        <taxon>Peronosporaceae</taxon>
        <taxon>Phytophthora</taxon>
    </lineage>
</organism>
<dbReference type="InterPro" id="IPR002110">
    <property type="entry name" value="Ankyrin_rpt"/>
</dbReference>
<dbReference type="SUPFAM" id="SSF48403">
    <property type="entry name" value="Ankyrin repeat"/>
    <property type="match status" value="2"/>
</dbReference>
<dbReference type="SMR" id="G4ZFW5"/>
<sequence>MEAAKRGDLGTFRWIMEHFSGCTVSEDVASEVCRRGHRDILEYLLEYEKGVQCPSIQYGHRHVVRSLREPTGMLMAAAAAGGHNELVLWMSSIDRFEPTNKYEVLVEVARHGDLDLLKRLLEMWRRQQPRPPGLDYAAQGGNVEMMKWLKDKCGIIDSTGKRGALTEAARKGHVEVARWLAENYFSDQEREALTQAAGNGHLAMVEWLLGNAHARTTEAFAKAVKNGHFEVAQCLHRHGLAMFTPLIMYETAKNGDLVMIQWLREAFAHKPRLDIFQTDRNRRSMMDAAAERGHLHVMKYLHEIARSRKNTKTVVGKRKRQSSTPEPQFSIPECTENTMALAVGHGHVHVVEWIQANYELKPNVNSMDKAAERGHLEMLKWLDQNTDCKCTISAFNVAARRGHFRVIRWLHSNQPECCKLMAMTMDPAASVGNLRLVKWLRKNCIEGGTYSAMTAAAREGL</sequence>
<reference evidence="2 3" key="1">
    <citation type="journal article" date="2006" name="Science">
        <title>Phytophthora genome sequences uncover evolutionary origins and mechanisms of pathogenesis.</title>
        <authorList>
            <person name="Tyler B.M."/>
            <person name="Tripathy S."/>
            <person name="Zhang X."/>
            <person name="Dehal P."/>
            <person name="Jiang R.H."/>
            <person name="Aerts A."/>
            <person name="Arredondo F.D."/>
            <person name="Baxter L."/>
            <person name="Bensasson D."/>
            <person name="Beynon J.L."/>
            <person name="Chapman J."/>
            <person name="Damasceno C.M."/>
            <person name="Dorrance A.E."/>
            <person name="Dou D."/>
            <person name="Dickerman A.W."/>
            <person name="Dubchak I.L."/>
            <person name="Garbelotto M."/>
            <person name="Gijzen M."/>
            <person name="Gordon S.G."/>
            <person name="Govers F."/>
            <person name="Grunwald N.J."/>
            <person name="Huang W."/>
            <person name="Ivors K.L."/>
            <person name="Jones R.W."/>
            <person name="Kamoun S."/>
            <person name="Krampis K."/>
            <person name="Lamour K.H."/>
            <person name="Lee M.K."/>
            <person name="McDonald W.H."/>
            <person name="Medina M."/>
            <person name="Meijer H.J."/>
            <person name="Nordberg E.K."/>
            <person name="Maclean D.J."/>
            <person name="Ospina-Giraldo M.D."/>
            <person name="Morris P.F."/>
            <person name="Phuntumart V."/>
            <person name="Putnam N.H."/>
            <person name="Rash S."/>
            <person name="Rose J.K."/>
            <person name="Sakihama Y."/>
            <person name="Salamov A.A."/>
            <person name="Savidor A."/>
            <person name="Scheuring C.F."/>
            <person name="Smith B.M."/>
            <person name="Sobral B.W."/>
            <person name="Terry A."/>
            <person name="Torto-Alalibo T.A."/>
            <person name="Win J."/>
            <person name="Xu Z."/>
            <person name="Zhang H."/>
            <person name="Grigoriev I.V."/>
            <person name="Rokhsar D.S."/>
            <person name="Boore J.L."/>
        </authorList>
    </citation>
    <scope>NUCLEOTIDE SEQUENCE [LARGE SCALE GENOMIC DNA]</scope>
    <source>
        <strain evidence="2 3">P6497</strain>
    </source>
</reference>
<dbReference type="GeneID" id="20641812"/>
<evidence type="ECO:0000256" key="1">
    <source>
        <dbReference type="SAM" id="MobiDB-lite"/>
    </source>
</evidence>
<dbReference type="Proteomes" id="UP000002640">
    <property type="component" value="Unassembled WGS sequence"/>
</dbReference>
<dbReference type="PANTHER" id="PTHR46586:SF3">
    <property type="entry name" value="ANKYRIN REPEAT-CONTAINING PROTEIN"/>
    <property type="match status" value="1"/>
</dbReference>
<dbReference type="KEGG" id="psoj:PHYSODRAFT_300026"/>
<feature type="region of interest" description="Disordered" evidence="1">
    <location>
        <begin position="311"/>
        <end position="331"/>
    </location>
</feature>
<dbReference type="AlphaFoldDB" id="G4ZFW5"/>
<keyword evidence="3" id="KW-1185">Reference proteome</keyword>
<evidence type="ECO:0000313" key="3">
    <source>
        <dbReference type="Proteomes" id="UP000002640"/>
    </source>
</evidence>
<dbReference type="EMBL" id="JH159154">
    <property type="protein sequence ID" value="EGZ16649.1"/>
    <property type="molecule type" value="Genomic_DNA"/>
</dbReference>
<dbReference type="InterPro" id="IPR036770">
    <property type="entry name" value="Ankyrin_rpt-contain_sf"/>
</dbReference>
<feature type="compositionally biased region" description="Basic residues" evidence="1">
    <location>
        <begin position="311"/>
        <end position="321"/>
    </location>
</feature>
<name>G4ZFW5_PHYSP</name>
<dbReference type="Pfam" id="PF12796">
    <property type="entry name" value="Ank_2"/>
    <property type="match status" value="1"/>
</dbReference>
<dbReference type="InterPro" id="IPR052050">
    <property type="entry name" value="SecEffector_AnkRepeat"/>
</dbReference>
<dbReference type="SMART" id="SM00248">
    <property type="entry name" value="ANK"/>
    <property type="match status" value="7"/>
</dbReference>
<accession>G4ZFW5</accession>
<dbReference type="InParanoid" id="G4ZFW5"/>
<dbReference type="Pfam" id="PF13637">
    <property type="entry name" value="Ank_4"/>
    <property type="match status" value="1"/>
</dbReference>